<dbReference type="PANTHER" id="PTHR23302:SF24">
    <property type="entry name" value="TMC DOMAIN-CONTAINING PROTEIN"/>
    <property type="match status" value="1"/>
</dbReference>
<sequence>MFLKWSAVSALSYGYTRPVRTVPNRTECISSGYTNRTVQPRVPPQRSNVSCFAVGMTTQFGNYRTFTETPDVHDIREQVAIYYACPFRTTPQKLQQSYVYKVMNSLSINNEKGSSCLKFDGRKHTQNLSFGETLLVQSEVVSCDFSNSTDLNDTSISVECCTKTYQDSSTSDSVLLDIVQGKGIVEHTILFYGVYSNKIQVTSAESNLYYNLPLAYIIITVVYFLVSLASIIKSAATGFKERLVEGEGQFYKYCNLVFGGWDFCIHNEKSATIKHKALFNEIKGLLEVERLEEERQNRSREEKTKLITIRIVINLLVLLVLVGAVAIIPVAYSIAELIPSKGCGPFRGQGSVWELVVNTFMGLPSWIRSILFFFSTAGFAVPAFVVLVLCLYYYYAVSAANKHMVMVLKNQLVLEGHDKQFLLNRLSAFIKQQQEHQKALRPIEMTNLADISRCEPAFVWRESGKPPSVHPTEIRTSISPSSAVELNTTSALANYATEAETCFGEEKMPLKCKKVSYREYFIHGNEDVRERVEVQGM</sequence>
<gene>
    <name evidence="2" type="ORF">TMSB3V08_LOCUS5698</name>
</gene>
<evidence type="ECO:0008006" key="3">
    <source>
        <dbReference type="Google" id="ProtNLM"/>
    </source>
</evidence>
<organism evidence="2">
    <name type="scientific">Timema monikensis</name>
    <dbReference type="NCBI Taxonomy" id="170555"/>
    <lineage>
        <taxon>Eukaryota</taxon>
        <taxon>Metazoa</taxon>
        <taxon>Ecdysozoa</taxon>
        <taxon>Arthropoda</taxon>
        <taxon>Hexapoda</taxon>
        <taxon>Insecta</taxon>
        <taxon>Pterygota</taxon>
        <taxon>Neoptera</taxon>
        <taxon>Polyneoptera</taxon>
        <taxon>Phasmatodea</taxon>
        <taxon>Timematodea</taxon>
        <taxon>Timematoidea</taxon>
        <taxon>Timematidae</taxon>
        <taxon>Timema</taxon>
    </lineage>
</organism>
<feature type="transmembrane region" description="Helical" evidence="1">
    <location>
        <begin position="208"/>
        <end position="232"/>
    </location>
</feature>
<dbReference type="PANTHER" id="PTHR23302">
    <property type="entry name" value="TRANSMEMBRANE CHANNEL-RELATED"/>
    <property type="match status" value="1"/>
</dbReference>
<dbReference type="InterPro" id="IPR038900">
    <property type="entry name" value="TMC"/>
</dbReference>
<protein>
    <recommendedName>
        <fullName evidence="3">Transmembrane channel-like protein 7</fullName>
    </recommendedName>
</protein>
<dbReference type="GO" id="GO:0008381">
    <property type="term" value="F:mechanosensitive monoatomic ion channel activity"/>
    <property type="evidence" value="ECO:0007669"/>
    <property type="project" value="TreeGrafter"/>
</dbReference>
<dbReference type="EMBL" id="OB793897">
    <property type="protein sequence ID" value="CAD7428908.1"/>
    <property type="molecule type" value="Genomic_DNA"/>
</dbReference>
<accession>A0A7R9HQL2</accession>
<feature type="transmembrane region" description="Helical" evidence="1">
    <location>
        <begin position="307"/>
        <end position="332"/>
    </location>
</feature>
<keyword evidence="1" id="KW-0472">Membrane</keyword>
<keyword evidence="1" id="KW-0812">Transmembrane</keyword>
<evidence type="ECO:0000313" key="2">
    <source>
        <dbReference type="EMBL" id="CAD7428908.1"/>
    </source>
</evidence>
<feature type="transmembrane region" description="Helical" evidence="1">
    <location>
        <begin position="370"/>
        <end position="395"/>
    </location>
</feature>
<name>A0A7R9HQL2_9NEOP</name>
<dbReference type="AlphaFoldDB" id="A0A7R9HQL2"/>
<reference evidence="2" key="1">
    <citation type="submission" date="2020-11" db="EMBL/GenBank/DDBJ databases">
        <authorList>
            <person name="Tran Van P."/>
        </authorList>
    </citation>
    <scope>NUCLEOTIDE SEQUENCE</scope>
</reference>
<evidence type="ECO:0000256" key="1">
    <source>
        <dbReference type="SAM" id="Phobius"/>
    </source>
</evidence>
<keyword evidence="1" id="KW-1133">Transmembrane helix</keyword>
<proteinExistence type="predicted"/>
<dbReference type="GO" id="GO:0005886">
    <property type="term" value="C:plasma membrane"/>
    <property type="evidence" value="ECO:0007669"/>
    <property type="project" value="InterPro"/>
</dbReference>